<dbReference type="NCBIfam" id="TIGR03154">
    <property type="entry name" value="sulfolob_CbsA"/>
    <property type="match status" value="1"/>
</dbReference>
<dbReference type="CDD" id="cd09624">
    <property type="entry name" value="DOMON_b558_566"/>
    <property type="match status" value="1"/>
</dbReference>
<evidence type="ECO:0000256" key="7">
    <source>
        <dbReference type="SAM" id="MobiDB-lite"/>
    </source>
</evidence>
<dbReference type="Gene3D" id="2.60.40.1190">
    <property type="match status" value="1"/>
</dbReference>
<dbReference type="GO" id="GO:0005886">
    <property type="term" value="C:plasma membrane"/>
    <property type="evidence" value="ECO:0007669"/>
    <property type="project" value="InterPro"/>
</dbReference>
<feature type="region of interest" description="Disordered" evidence="7">
    <location>
        <begin position="416"/>
        <end position="445"/>
    </location>
</feature>
<evidence type="ECO:0000256" key="6">
    <source>
        <dbReference type="NCBIfam" id="TIGR03154"/>
    </source>
</evidence>
<keyword evidence="3" id="KW-0479">Metal-binding</keyword>
<evidence type="ECO:0000256" key="1">
    <source>
        <dbReference type="ARBA" id="ARBA00022448"/>
    </source>
</evidence>
<dbReference type="Pfam" id="PF09459">
    <property type="entry name" value="EB_dh"/>
    <property type="match status" value="1"/>
</dbReference>
<dbReference type="AlphaFoldDB" id="A0AAE3FMN9"/>
<accession>A0AAE3FMN9</accession>
<evidence type="ECO:0000256" key="4">
    <source>
        <dbReference type="ARBA" id="ARBA00022982"/>
    </source>
</evidence>
<feature type="transmembrane region" description="Helical" evidence="8">
    <location>
        <begin position="451"/>
        <end position="470"/>
    </location>
</feature>
<feature type="domain" description="Cytochrome c-552/DMSO reductase-like haem-binding" evidence="9">
    <location>
        <begin position="55"/>
        <end position="402"/>
    </location>
</feature>
<name>A0AAE3FMN9_9CREN</name>
<keyword evidence="5" id="KW-0408">Iron</keyword>
<keyword evidence="2" id="KW-0349">Heme</keyword>
<proteinExistence type="predicted"/>
<dbReference type="GO" id="GO:0020037">
    <property type="term" value="F:heme binding"/>
    <property type="evidence" value="ECO:0007669"/>
    <property type="project" value="InterPro"/>
</dbReference>
<evidence type="ECO:0000256" key="8">
    <source>
        <dbReference type="SAM" id="Phobius"/>
    </source>
</evidence>
<evidence type="ECO:0000256" key="2">
    <source>
        <dbReference type="ARBA" id="ARBA00022617"/>
    </source>
</evidence>
<keyword evidence="8" id="KW-1133">Transmembrane helix</keyword>
<evidence type="ECO:0000256" key="5">
    <source>
        <dbReference type="ARBA" id="ARBA00023004"/>
    </source>
</evidence>
<evidence type="ECO:0000313" key="10">
    <source>
        <dbReference type="EMBL" id="MCL7344754.1"/>
    </source>
</evidence>
<keyword evidence="8" id="KW-0812">Transmembrane</keyword>
<sequence>MSLKLSSKATIGIVVALMLFSVVMAFENVSLAQTSPQIPVYKVVGSADLSNPGTASYWNNIPWINISLTANIPNAPTSGLTHYLLVKAVWNGSWLFILEEWPSPNPAYNAWSAAAGALYPSASGPGLFRIIELTPGTTYTVENNYTNYVSIVNGKQVTGRIVFNYSGITLPAPNGTQIYVMSNGTILLYHSLRPMEELLYSDGMFYGYYANSTWYYPDRAAIMWYLGSGTPTKDGMNIGGKYPGQQFDGFTFKDAGGSLAQQGGSANVWMWVSGATWNNATYDPAFKANLWENESLTGLPYVDPGDHGFAVPLYTNNTNMYEADTAGIWYAPVASSGLNGSLFFIWTGAKYVDGNWIIEFARPLAVPPAYEPYMPNITVGETYYVAFAVWQGPLGETLFDKSITPSFLTLQLVTTPPTTTTSTTSTSTTNTASTTSAPSASSSIPSTTVDVTLVGVVIAIVALIALYVVYRR</sequence>
<dbReference type="InterPro" id="IPR017572">
    <property type="entry name" value="Cyt_b558/566_suA"/>
</dbReference>
<evidence type="ECO:0000259" key="9">
    <source>
        <dbReference type="SMART" id="SM00887"/>
    </source>
</evidence>
<dbReference type="EMBL" id="JZWS02000033">
    <property type="protein sequence ID" value="MCL7344754.1"/>
    <property type="molecule type" value="Genomic_DNA"/>
</dbReference>
<keyword evidence="8" id="KW-0472">Membrane</keyword>
<dbReference type="GO" id="GO:0046872">
    <property type="term" value="F:metal ion binding"/>
    <property type="evidence" value="ECO:0007669"/>
    <property type="project" value="UniProtKB-KW"/>
</dbReference>
<keyword evidence="1" id="KW-0813">Transport</keyword>
<comment type="caution">
    <text evidence="10">The sequence shown here is derived from an EMBL/GenBank/DDBJ whole genome shotgun (WGS) entry which is preliminary data.</text>
</comment>
<dbReference type="SMART" id="SM00887">
    <property type="entry name" value="EB_dh"/>
    <property type="match status" value="1"/>
</dbReference>
<reference evidence="10" key="1">
    <citation type="submission" date="2022-05" db="EMBL/GenBank/DDBJ databases">
        <title>Metagenome Sequencing of an Archaeal-Dominated Microbial Community from a Hot Spring at the Los Azufres Geothermal Field, Mexico.</title>
        <authorList>
            <person name="Marin-Paredes R."/>
            <person name="Martinez-Romero E."/>
            <person name="Servin-Garciduenas L.E."/>
        </authorList>
    </citation>
    <scope>NUCLEOTIDE SEQUENCE</scope>
    <source>
        <strain evidence="10">AZ1-454</strain>
    </source>
</reference>
<protein>
    <recommendedName>
        <fullName evidence="6">Cytochrome b558/566 subunit A</fullName>
    </recommendedName>
</protein>
<organism evidence="10">
    <name type="scientific">Candidatus Aramenus sulfurataquae</name>
    <dbReference type="NCBI Taxonomy" id="1326980"/>
    <lineage>
        <taxon>Archaea</taxon>
        <taxon>Thermoproteota</taxon>
        <taxon>Thermoprotei</taxon>
        <taxon>Sulfolobales</taxon>
        <taxon>Sulfolobaceae</taxon>
        <taxon>Candidatus Aramenus</taxon>
    </lineage>
</organism>
<evidence type="ECO:0000256" key="3">
    <source>
        <dbReference type="ARBA" id="ARBA00022723"/>
    </source>
</evidence>
<dbReference type="GO" id="GO:0022900">
    <property type="term" value="P:electron transport chain"/>
    <property type="evidence" value="ECO:0007669"/>
    <property type="project" value="InterPro"/>
</dbReference>
<keyword evidence="4" id="KW-0249">Electron transport</keyword>
<gene>
    <name evidence="10" type="primary">cbsA</name>
    <name evidence="10" type="ORF">TQ35_009315</name>
</gene>
<dbReference type="InterPro" id="IPR019020">
    <property type="entry name" value="Cyt-c552/DMSO_Rdtase_haem-bd"/>
</dbReference>